<evidence type="ECO:0000313" key="6">
    <source>
        <dbReference type="EMBL" id="XDJ49647.1"/>
    </source>
</evidence>
<dbReference type="Pfam" id="PF07687">
    <property type="entry name" value="M20_dimer"/>
    <property type="match status" value="1"/>
</dbReference>
<feature type="binding site" evidence="2">
    <location>
        <position position="370"/>
    </location>
    <ligand>
        <name>Mn(2+)</name>
        <dbReference type="ChEBI" id="CHEBI:29035"/>
        <label>2</label>
    </ligand>
</feature>
<dbReference type="SUPFAM" id="SSF55031">
    <property type="entry name" value="Bacterial exopeptidase dimerisation domain"/>
    <property type="match status" value="1"/>
</dbReference>
<dbReference type="GO" id="GO:0046872">
    <property type="term" value="F:metal ion binding"/>
    <property type="evidence" value="ECO:0007669"/>
    <property type="project" value="UniProtKB-KW"/>
</dbReference>
<evidence type="ECO:0000313" key="4">
    <source>
        <dbReference type="EMBL" id="GAA0777854.1"/>
    </source>
</evidence>
<feature type="binding site" evidence="2">
    <location>
        <position position="105"/>
    </location>
    <ligand>
        <name>Mn(2+)</name>
        <dbReference type="ChEBI" id="CHEBI:29035"/>
        <label>2</label>
    </ligand>
</feature>
<dbReference type="CDD" id="cd05666">
    <property type="entry name" value="M20_Acy1-like"/>
    <property type="match status" value="1"/>
</dbReference>
<proteinExistence type="predicted"/>
<accession>A0AB39CJ05</accession>
<dbReference type="Gene3D" id="3.40.630.10">
    <property type="entry name" value="Zn peptidases"/>
    <property type="match status" value="1"/>
</dbReference>
<keyword evidence="7" id="KW-1185">Reference proteome</keyword>
<evidence type="ECO:0000313" key="7">
    <source>
        <dbReference type="Proteomes" id="UP001500573"/>
    </source>
</evidence>
<feature type="domain" description="Peptidase M20 dimerisation" evidence="3">
    <location>
        <begin position="186"/>
        <end position="277"/>
    </location>
</feature>
<reference evidence="5" key="3">
    <citation type="submission" date="2024-05" db="EMBL/GenBank/DDBJ databases">
        <authorList>
            <person name="Luo Y.-C."/>
            <person name="Nicholds J."/>
            <person name="Mortimer T."/>
            <person name="Maboni G."/>
        </authorList>
    </citation>
    <scope>NUCLEOTIDE SEQUENCE</scope>
    <source>
        <strain evidence="6">151108</strain>
        <strain evidence="5">153920</strain>
    </source>
</reference>
<sequence length="401" mass="43024">MTRQLLDTLGGWLPDLTDIRRAIHAWPELAFQEVRTADTVARLLESWGIEVHRGLGETGVVGRIAGRGPGKSIGLRADMDALPMPEANTFPHASQNPGVMHACGHDGHTTMLLAAARYLAEHRHFDGTVHVIFQPAEEGGGGARRMIEDGLFEQFPMDAVFGMHNWPGLAEGSFGLTAGPIMASSSTFEITLRGRGAHGAMPHLGVDPVVAAAQLTLAFQTILTRDLDPLESGVISVTQIHAGSADNVIPDQAVMRGTVRTLSQDTLNLIETRMRDLSGPLAQALRCEAAFVFHREYPTTVNHPEQAALCAEVLTDLVGADRVDTQVRPSMGAEDFAFMLQARPGCYVWIGNGAGGHRTTGHGLGPCTLHNGSYDFNDAIIPLGAAYWVQLAHRFLAGPTA</sequence>
<dbReference type="FunFam" id="3.30.70.360:FF:000001">
    <property type="entry name" value="N-acetyldiaminopimelate deacetylase"/>
    <property type="match status" value="1"/>
</dbReference>
<keyword evidence="1" id="KW-0378">Hydrolase</keyword>
<keyword evidence="2" id="KW-0479">Metal-binding</keyword>
<dbReference type="AlphaFoldDB" id="A0AB39CJ05"/>
<gene>
    <name evidence="5" type="ORF">ABRY99_13555</name>
    <name evidence="6" type="ORF">ABRZ09_10405</name>
    <name evidence="4" type="ORF">GCM10009108_14030</name>
</gene>
<dbReference type="GO" id="GO:0050118">
    <property type="term" value="F:N-acetyldiaminopimelate deacetylase activity"/>
    <property type="evidence" value="ECO:0007669"/>
    <property type="project" value="UniProtKB-ARBA"/>
</dbReference>
<name>A0AB39CJ05_9BURK</name>
<dbReference type="EMBL" id="BAAAEX010000008">
    <property type="protein sequence ID" value="GAA0777854.1"/>
    <property type="molecule type" value="Genomic_DNA"/>
</dbReference>
<dbReference type="PIRSF" id="PIRSF005962">
    <property type="entry name" value="Pept_M20D_amidohydro"/>
    <property type="match status" value="1"/>
</dbReference>
<dbReference type="EMBL" id="CP158252">
    <property type="protein sequence ID" value="XDJ41928.1"/>
    <property type="molecule type" value="Genomic_DNA"/>
</dbReference>
<comment type="cofactor">
    <cofactor evidence="2">
        <name>Mn(2+)</name>
        <dbReference type="ChEBI" id="CHEBI:29035"/>
    </cofactor>
    <text evidence="2">The Mn(2+) ion enhances activity.</text>
</comment>
<evidence type="ECO:0000256" key="2">
    <source>
        <dbReference type="PIRSR" id="PIRSR005962-1"/>
    </source>
</evidence>
<dbReference type="RefSeq" id="WP_343836838.1">
    <property type="nucleotide sequence ID" value="NZ_BAAAEX010000008.1"/>
</dbReference>
<evidence type="ECO:0000259" key="3">
    <source>
        <dbReference type="Pfam" id="PF07687"/>
    </source>
</evidence>
<evidence type="ECO:0000313" key="5">
    <source>
        <dbReference type="EMBL" id="XDJ41928.1"/>
    </source>
</evidence>
<feature type="binding site" evidence="2">
    <location>
        <position position="164"/>
    </location>
    <ligand>
        <name>Mn(2+)</name>
        <dbReference type="ChEBI" id="CHEBI:29035"/>
        <label>2</label>
    </ligand>
</feature>
<dbReference type="PANTHER" id="PTHR11014">
    <property type="entry name" value="PEPTIDASE M20 FAMILY MEMBER"/>
    <property type="match status" value="1"/>
</dbReference>
<feature type="binding site" evidence="2">
    <location>
        <position position="103"/>
    </location>
    <ligand>
        <name>Mn(2+)</name>
        <dbReference type="ChEBI" id="CHEBI:29035"/>
        <label>2</label>
    </ligand>
</feature>
<dbReference type="InterPro" id="IPR036264">
    <property type="entry name" value="Bact_exopeptidase_dim_dom"/>
</dbReference>
<dbReference type="Gene3D" id="3.30.70.360">
    <property type="match status" value="1"/>
</dbReference>
<dbReference type="Pfam" id="PF01546">
    <property type="entry name" value="Peptidase_M20"/>
    <property type="match status" value="1"/>
</dbReference>
<dbReference type="SUPFAM" id="SSF53187">
    <property type="entry name" value="Zn-dependent exopeptidases"/>
    <property type="match status" value="1"/>
</dbReference>
<organism evidence="5">
    <name type="scientific">Castellaniella ginsengisoli</name>
    <dbReference type="NCBI Taxonomy" id="546114"/>
    <lineage>
        <taxon>Bacteria</taxon>
        <taxon>Pseudomonadati</taxon>
        <taxon>Pseudomonadota</taxon>
        <taxon>Betaproteobacteria</taxon>
        <taxon>Burkholderiales</taxon>
        <taxon>Alcaligenaceae</taxon>
        <taxon>Castellaniella</taxon>
    </lineage>
</organism>
<dbReference type="InterPro" id="IPR002933">
    <property type="entry name" value="Peptidase_M20"/>
</dbReference>
<dbReference type="InterPro" id="IPR017439">
    <property type="entry name" value="Amidohydrolase"/>
</dbReference>
<dbReference type="Proteomes" id="UP001500573">
    <property type="component" value="Unassembled WGS sequence"/>
</dbReference>
<reference evidence="4" key="2">
    <citation type="submission" date="2023-12" db="EMBL/GenBank/DDBJ databases">
        <authorList>
            <person name="Sun Q."/>
            <person name="Inoue M."/>
        </authorList>
    </citation>
    <scope>NUCLEOTIDE SEQUENCE</scope>
    <source>
        <strain evidence="4">JCM 15515</strain>
    </source>
</reference>
<dbReference type="InterPro" id="IPR011650">
    <property type="entry name" value="Peptidase_M20_dimer"/>
</dbReference>
<dbReference type="GO" id="GO:0019877">
    <property type="term" value="P:diaminopimelate biosynthetic process"/>
    <property type="evidence" value="ECO:0007669"/>
    <property type="project" value="UniProtKB-ARBA"/>
</dbReference>
<dbReference type="EMBL" id="CP158255">
    <property type="protein sequence ID" value="XDJ49647.1"/>
    <property type="molecule type" value="Genomic_DNA"/>
</dbReference>
<dbReference type="NCBIfam" id="TIGR01891">
    <property type="entry name" value="amidohydrolases"/>
    <property type="match status" value="1"/>
</dbReference>
<feature type="binding site" evidence="2">
    <location>
        <position position="138"/>
    </location>
    <ligand>
        <name>Mn(2+)</name>
        <dbReference type="ChEBI" id="CHEBI:29035"/>
        <label>2</label>
    </ligand>
</feature>
<reference evidence="4 7" key="1">
    <citation type="journal article" date="2019" name="Int. J. Syst. Evol. Microbiol.">
        <title>The Global Catalogue of Microorganisms (GCM) 10K type strain sequencing project: providing services to taxonomists for standard genome sequencing and annotation.</title>
        <authorList>
            <consortium name="The Broad Institute Genomics Platform"/>
            <consortium name="The Broad Institute Genome Sequencing Center for Infectious Disease"/>
            <person name="Wu L."/>
            <person name="Ma J."/>
        </authorList>
    </citation>
    <scope>NUCLEOTIDE SEQUENCE [LARGE SCALE GENOMIC DNA]</scope>
    <source>
        <strain evidence="4 7">JCM 15515</strain>
    </source>
</reference>
<evidence type="ECO:0000256" key="1">
    <source>
        <dbReference type="ARBA" id="ARBA00022801"/>
    </source>
</evidence>
<protein>
    <submittedName>
        <fullName evidence="5">M20 aminoacylase family protein</fullName>
    </submittedName>
</protein>
<dbReference type="PANTHER" id="PTHR11014:SF63">
    <property type="entry name" value="METALLOPEPTIDASE, PUTATIVE (AFU_ORTHOLOGUE AFUA_6G09600)-RELATED"/>
    <property type="match status" value="1"/>
</dbReference>
<keyword evidence="2" id="KW-0464">Manganese</keyword>